<proteinExistence type="predicted"/>
<organism evidence="2 3">
    <name type="scientific">Neohortaea acidophila</name>
    <dbReference type="NCBI Taxonomy" id="245834"/>
    <lineage>
        <taxon>Eukaryota</taxon>
        <taxon>Fungi</taxon>
        <taxon>Dikarya</taxon>
        <taxon>Ascomycota</taxon>
        <taxon>Pezizomycotina</taxon>
        <taxon>Dothideomycetes</taxon>
        <taxon>Dothideomycetidae</taxon>
        <taxon>Mycosphaerellales</taxon>
        <taxon>Teratosphaeriaceae</taxon>
        <taxon>Neohortaea</taxon>
    </lineage>
</organism>
<evidence type="ECO:0000256" key="1">
    <source>
        <dbReference type="SAM" id="MobiDB-lite"/>
    </source>
</evidence>
<feature type="compositionally biased region" description="Polar residues" evidence="1">
    <location>
        <begin position="70"/>
        <end position="79"/>
    </location>
</feature>
<dbReference type="AlphaFoldDB" id="A0A6A6PFU4"/>
<accession>A0A6A6PFU4</accession>
<feature type="region of interest" description="Disordered" evidence="1">
    <location>
        <begin position="68"/>
        <end position="109"/>
    </location>
</feature>
<gene>
    <name evidence="2" type="ORF">BDY17DRAFT_59723</name>
</gene>
<name>A0A6A6PFU4_9PEZI</name>
<reference evidence="2" key="1">
    <citation type="journal article" date="2020" name="Stud. Mycol.">
        <title>101 Dothideomycetes genomes: a test case for predicting lifestyles and emergence of pathogens.</title>
        <authorList>
            <person name="Haridas S."/>
            <person name="Albert R."/>
            <person name="Binder M."/>
            <person name="Bloem J."/>
            <person name="Labutti K."/>
            <person name="Salamov A."/>
            <person name="Andreopoulos B."/>
            <person name="Baker S."/>
            <person name="Barry K."/>
            <person name="Bills G."/>
            <person name="Bluhm B."/>
            <person name="Cannon C."/>
            <person name="Castanera R."/>
            <person name="Culley D."/>
            <person name="Daum C."/>
            <person name="Ezra D."/>
            <person name="Gonzalez J."/>
            <person name="Henrissat B."/>
            <person name="Kuo A."/>
            <person name="Liang C."/>
            <person name="Lipzen A."/>
            <person name="Lutzoni F."/>
            <person name="Magnuson J."/>
            <person name="Mondo S."/>
            <person name="Nolan M."/>
            <person name="Ohm R."/>
            <person name="Pangilinan J."/>
            <person name="Park H.-J."/>
            <person name="Ramirez L."/>
            <person name="Alfaro M."/>
            <person name="Sun H."/>
            <person name="Tritt A."/>
            <person name="Yoshinaga Y."/>
            <person name="Zwiers L.-H."/>
            <person name="Turgeon B."/>
            <person name="Goodwin S."/>
            <person name="Spatafora J."/>
            <person name="Crous P."/>
            <person name="Grigoriev I."/>
        </authorList>
    </citation>
    <scope>NUCLEOTIDE SEQUENCE</scope>
    <source>
        <strain evidence="2">CBS 113389</strain>
    </source>
</reference>
<dbReference type="RefSeq" id="XP_033585385.1">
    <property type="nucleotide sequence ID" value="XM_033738541.1"/>
</dbReference>
<keyword evidence="3" id="KW-1185">Reference proteome</keyword>
<dbReference type="Proteomes" id="UP000799767">
    <property type="component" value="Unassembled WGS sequence"/>
</dbReference>
<dbReference type="GeneID" id="54479543"/>
<evidence type="ECO:0000313" key="3">
    <source>
        <dbReference type="Proteomes" id="UP000799767"/>
    </source>
</evidence>
<evidence type="ECO:0000313" key="2">
    <source>
        <dbReference type="EMBL" id="KAF2478815.1"/>
    </source>
</evidence>
<protein>
    <submittedName>
        <fullName evidence="2">Uncharacterized protein</fullName>
    </submittedName>
</protein>
<sequence>MEGACRAGRRRTVPTQLSFTASPLPSPIGRFDERPSCACRGVPLCSTHLQHGPRRAMIALQEPRHLCSTPAHSPSTRSLLASPRVHVPTDPSQARPAAPPVATPGARSSLHHEPSLVILSASRPPPSSSRLFAIGLNGPGHARKASLRTMLGQWFVRFLHSTSHPPTHHLAVQARHPIIHPSSEASAPLHHRWRHRLLLFHWTNLPVTYSLPSGALPIPLLLPTPSRLPCLASTNSPPLDYLSSPLCPVSLVRRASRERSSGRARVRALPHVLHRPPDPSLACMHVLPQRTVGYTSPLQPRLPYLLISQSFPHFPAVVSRLSRRRDLPIRSAHLAWRCPCYVKAHAFVAPPPLERRGYCLPTQHRRRIVPAPRPRSQHS</sequence>
<dbReference type="EMBL" id="MU001643">
    <property type="protein sequence ID" value="KAF2478815.1"/>
    <property type="molecule type" value="Genomic_DNA"/>
</dbReference>